<evidence type="ECO:0000313" key="1">
    <source>
        <dbReference type="EMBL" id="MBI3129255.1"/>
    </source>
</evidence>
<evidence type="ECO:0000313" key="2">
    <source>
        <dbReference type="Proteomes" id="UP000782312"/>
    </source>
</evidence>
<dbReference type="Proteomes" id="UP000782312">
    <property type="component" value="Unassembled WGS sequence"/>
</dbReference>
<dbReference type="EMBL" id="JACPUR010000039">
    <property type="protein sequence ID" value="MBI3129255.1"/>
    <property type="molecule type" value="Genomic_DNA"/>
</dbReference>
<gene>
    <name evidence="1" type="ORF">HYZ11_16730</name>
</gene>
<sequence length="138" mass="14738">MLKQCCHCFKILGTDGGYHSLGLPGPIAELWVSDSLRRFVPVSHVVCGDCLDGPAAASAGGPEAVRLETCPLQAHSEDFGLLCFNPGTGEIFEPPAEVKRDFCDGTSHFRVCPFFRIFREAPESLGRGAAETRKGGAA</sequence>
<name>A0A932I0R6_UNCTE</name>
<organism evidence="1 2">
    <name type="scientific">Tectimicrobiota bacterium</name>
    <dbReference type="NCBI Taxonomy" id="2528274"/>
    <lineage>
        <taxon>Bacteria</taxon>
        <taxon>Pseudomonadati</taxon>
        <taxon>Nitrospinota/Tectimicrobiota group</taxon>
        <taxon>Candidatus Tectimicrobiota</taxon>
    </lineage>
</organism>
<proteinExistence type="predicted"/>
<dbReference type="AlphaFoldDB" id="A0A932I0R6"/>
<reference evidence="1" key="1">
    <citation type="submission" date="2020-07" db="EMBL/GenBank/DDBJ databases">
        <title>Huge and variable diversity of episymbiotic CPR bacteria and DPANN archaea in groundwater ecosystems.</title>
        <authorList>
            <person name="He C.Y."/>
            <person name="Keren R."/>
            <person name="Whittaker M."/>
            <person name="Farag I.F."/>
            <person name="Doudna J."/>
            <person name="Cate J.H.D."/>
            <person name="Banfield J.F."/>
        </authorList>
    </citation>
    <scope>NUCLEOTIDE SEQUENCE</scope>
    <source>
        <strain evidence="1">NC_groundwater_763_Ag_S-0.2um_68_21</strain>
    </source>
</reference>
<accession>A0A932I0R6</accession>
<comment type="caution">
    <text evidence="1">The sequence shown here is derived from an EMBL/GenBank/DDBJ whole genome shotgun (WGS) entry which is preliminary data.</text>
</comment>
<protein>
    <submittedName>
        <fullName evidence="1">Uncharacterized protein</fullName>
    </submittedName>
</protein>